<feature type="region of interest" description="Disordered" evidence="1">
    <location>
        <begin position="1"/>
        <end position="32"/>
    </location>
</feature>
<sequence>VSDSKGKRRNRGSRHSASARAQTIRDGGTRHKKRDNKGIILYVVSAVVAVLVIGSFIISGVVGGTANNKANEDSGNGLDVGQRVTILNSPHIPVGDVST</sequence>
<feature type="transmembrane region" description="Helical" evidence="2">
    <location>
        <begin position="39"/>
        <end position="62"/>
    </location>
</feature>
<evidence type="ECO:0000256" key="2">
    <source>
        <dbReference type="SAM" id="Phobius"/>
    </source>
</evidence>
<keyword evidence="2" id="KW-1133">Transmembrane helix</keyword>
<feature type="non-terminal residue" evidence="3">
    <location>
        <position position="1"/>
    </location>
</feature>
<gene>
    <name evidence="3" type="ORF">METZ01_LOCUS248962</name>
</gene>
<accession>A0A382I9B5</accession>
<evidence type="ECO:0000256" key="1">
    <source>
        <dbReference type="SAM" id="MobiDB-lite"/>
    </source>
</evidence>
<keyword evidence="2" id="KW-0472">Membrane</keyword>
<dbReference type="EMBL" id="UINC01065939">
    <property type="protein sequence ID" value="SVB96108.1"/>
    <property type="molecule type" value="Genomic_DNA"/>
</dbReference>
<proteinExistence type="predicted"/>
<reference evidence="3" key="1">
    <citation type="submission" date="2018-05" db="EMBL/GenBank/DDBJ databases">
        <authorList>
            <person name="Lanie J.A."/>
            <person name="Ng W.-L."/>
            <person name="Kazmierczak K.M."/>
            <person name="Andrzejewski T.M."/>
            <person name="Davidsen T.M."/>
            <person name="Wayne K.J."/>
            <person name="Tettelin H."/>
            <person name="Glass J.I."/>
            <person name="Rusch D."/>
            <person name="Podicherti R."/>
            <person name="Tsui H.-C.T."/>
            <person name="Winkler M.E."/>
        </authorList>
    </citation>
    <scope>NUCLEOTIDE SEQUENCE</scope>
</reference>
<feature type="non-terminal residue" evidence="3">
    <location>
        <position position="99"/>
    </location>
</feature>
<organism evidence="3">
    <name type="scientific">marine metagenome</name>
    <dbReference type="NCBI Taxonomy" id="408172"/>
    <lineage>
        <taxon>unclassified sequences</taxon>
        <taxon>metagenomes</taxon>
        <taxon>ecological metagenomes</taxon>
    </lineage>
</organism>
<name>A0A382I9B5_9ZZZZ</name>
<dbReference type="AlphaFoldDB" id="A0A382I9B5"/>
<feature type="compositionally biased region" description="Basic residues" evidence="1">
    <location>
        <begin position="1"/>
        <end position="14"/>
    </location>
</feature>
<evidence type="ECO:0000313" key="3">
    <source>
        <dbReference type="EMBL" id="SVB96108.1"/>
    </source>
</evidence>
<keyword evidence="2" id="KW-0812">Transmembrane</keyword>
<protein>
    <submittedName>
        <fullName evidence="3">Uncharacterized protein</fullName>
    </submittedName>
</protein>